<protein>
    <submittedName>
        <fullName evidence="2">Uncharacterized protein</fullName>
    </submittedName>
</protein>
<organism evidence="2 3">
    <name type="scientific">Daphnia galeata</name>
    <dbReference type="NCBI Taxonomy" id="27404"/>
    <lineage>
        <taxon>Eukaryota</taxon>
        <taxon>Metazoa</taxon>
        <taxon>Ecdysozoa</taxon>
        <taxon>Arthropoda</taxon>
        <taxon>Crustacea</taxon>
        <taxon>Branchiopoda</taxon>
        <taxon>Diplostraca</taxon>
        <taxon>Cladocera</taxon>
        <taxon>Anomopoda</taxon>
        <taxon>Daphniidae</taxon>
        <taxon>Daphnia</taxon>
    </lineage>
</organism>
<keyword evidence="3" id="KW-1185">Reference proteome</keyword>
<feature type="region of interest" description="Disordered" evidence="1">
    <location>
        <begin position="1"/>
        <end position="20"/>
    </location>
</feature>
<dbReference type="Proteomes" id="UP000789390">
    <property type="component" value="Unassembled WGS sequence"/>
</dbReference>
<dbReference type="EMBL" id="CAKKLH010000195">
    <property type="protein sequence ID" value="CAH0105697.1"/>
    <property type="molecule type" value="Genomic_DNA"/>
</dbReference>
<dbReference type="InterPro" id="IPR027417">
    <property type="entry name" value="P-loop_NTPase"/>
</dbReference>
<dbReference type="Gene3D" id="3.40.50.300">
    <property type="entry name" value="P-loop containing nucleotide triphosphate hydrolases"/>
    <property type="match status" value="1"/>
</dbReference>
<sequence length="123" mass="14172">MDFDDDVQENSDTAKETEQAVKLTRDTELAIIENFMEPHIKNKKLGRMYISGRQGTGKTWTAAAKEALPFREDKLTESSSEHLEMLRKSGCYYHLSTATFKTAQDMDRRLRGDNRNLDHAYPL</sequence>
<evidence type="ECO:0000313" key="3">
    <source>
        <dbReference type="Proteomes" id="UP000789390"/>
    </source>
</evidence>
<comment type="caution">
    <text evidence="2">The sequence shown here is derived from an EMBL/GenBank/DDBJ whole genome shotgun (WGS) entry which is preliminary data.</text>
</comment>
<gene>
    <name evidence="2" type="ORF">DGAL_LOCUS8761</name>
</gene>
<evidence type="ECO:0000256" key="1">
    <source>
        <dbReference type="SAM" id="MobiDB-lite"/>
    </source>
</evidence>
<evidence type="ECO:0000313" key="2">
    <source>
        <dbReference type="EMBL" id="CAH0105697.1"/>
    </source>
</evidence>
<reference evidence="2" key="1">
    <citation type="submission" date="2021-11" db="EMBL/GenBank/DDBJ databases">
        <authorList>
            <person name="Schell T."/>
        </authorList>
    </citation>
    <scope>NUCLEOTIDE SEQUENCE</scope>
    <source>
        <strain evidence="2">M5</strain>
    </source>
</reference>
<dbReference type="OrthoDB" id="1926878at2759"/>
<accession>A0A8J2WNK2</accession>
<name>A0A8J2WNK2_9CRUS</name>
<proteinExistence type="predicted"/>
<dbReference type="AlphaFoldDB" id="A0A8J2WNK2"/>